<dbReference type="Gene3D" id="3.30.1360.40">
    <property type="match status" value="1"/>
</dbReference>
<dbReference type="GO" id="GO:0005524">
    <property type="term" value="F:ATP binding"/>
    <property type="evidence" value="ECO:0007669"/>
    <property type="project" value="UniProtKB-KW"/>
</dbReference>
<dbReference type="SUPFAM" id="SSF160467">
    <property type="entry name" value="PH0987 N-terminal domain-like"/>
    <property type="match status" value="1"/>
</dbReference>
<dbReference type="PANTHER" id="PTHR34698:SF2">
    <property type="entry name" value="5-OXOPROLINASE SUBUNIT B"/>
    <property type="match status" value="1"/>
</dbReference>
<evidence type="ECO:0000259" key="4">
    <source>
        <dbReference type="SMART" id="SM00796"/>
    </source>
</evidence>
<dbReference type="Pfam" id="PF02682">
    <property type="entry name" value="CT_C_D"/>
    <property type="match status" value="1"/>
</dbReference>
<evidence type="ECO:0000313" key="5">
    <source>
        <dbReference type="EMBL" id="CAB4827815.1"/>
    </source>
</evidence>
<organism evidence="5">
    <name type="scientific">freshwater metagenome</name>
    <dbReference type="NCBI Taxonomy" id="449393"/>
    <lineage>
        <taxon>unclassified sequences</taxon>
        <taxon>metagenomes</taxon>
        <taxon>ecological metagenomes</taxon>
    </lineage>
</organism>
<evidence type="ECO:0000256" key="3">
    <source>
        <dbReference type="ARBA" id="ARBA00022840"/>
    </source>
</evidence>
<feature type="domain" description="Carboxyltransferase" evidence="4">
    <location>
        <begin position="6"/>
        <end position="225"/>
    </location>
</feature>
<dbReference type="SMART" id="SM00796">
    <property type="entry name" value="AHS1"/>
    <property type="match status" value="1"/>
</dbReference>
<dbReference type="Gene3D" id="2.40.100.10">
    <property type="entry name" value="Cyclophilin-like"/>
    <property type="match status" value="1"/>
</dbReference>
<dbReference type="InterPro" id="IPR029000">
    <property type="entry name" value="Cyclophilin-like_dom_sf"/>
</dbReference>
<dbReference type="InterPro" id="IPR010016">
    <property type="entry name" value="PxpB"/>
</dbReference>
<reference evidence="5" key="1">
    <citation type="submission" date="2020-05" db="EMBL/GenBank/DDBJ databases">
        <authorList>
            <person name="Chiriac C."/>
            <person name="Salcher M."/>
            <person name="Ghai R."/>
            <person name="Kavagutti S V."/>
        </authorList>
    </citation>
    <scope>NUCLEOTIDE SEQUENCE</scope>
</reference>
<dbReference type="PANTHER" id="PTHR34698">
    <property type="entry name" value="5-OXOPROLINASE SUBUNIT B"/>
    <property type="match status" value="1"/>
</dbReference>
<evidence type="ECO:0000256" key="1">
    <source>
        <dbReference type="ARBA" id="ARBA00022741"/>
    </source>
</evidence>
<sequence length="295" mass="32810">MTGSTSRYSWGADEHLVVQLAESMSLDANFRAMAISSELVAANKPGIIDICPSNASLLVRFNPDVIAPADLEALVRGAEARVDVGTSPKISTRIFEVPVWYGDPYTLETGARFRDRHQRPEGDDLEFAALENGLDGPEAFIKAHADSPWITSMVGFVAGLPFLFQMVPQERQLEVPKYIRPRTDTPKQTIGHGGCFAAIYSVRGAGGYQMFGITPVPIFDPEQKLEDFKDFMIFFRPGDIVKFRSIDEAEYRTILAEVEAGTYRYRQAPVEFALNDFHADPDKYNATLLEALYGN</sequence>
<dbReference type="AlphaFoldDB" id="A0A6J7A4J3"/>
<dbReference type="GO" id="GO:0016787">
    <property type="term" value="F:hydrolase activity"/>
    <property type="evidence" value="ECO:0007669"/>
    <property type="project" value="UniProtKB-KW"/>
</dbReference>
<keyword evidence="3" id="KW-0067">ATP-binding</keyword>
<dbReference type="InterPro" id="IPR003833">
    <property type="entry name" value="CT_C_D"/>
</dbReference>
<keyword evidence="2" id="KW-0378">Hydrolase</keyword>
<name>A0A6J7A4J3_9ZZZZ</name>
<proteinExistence type="predicted"/>
<dbReference type="EMBL" id="CAFABK010000020">
    <property type="protein sequence ID" value="CAB4827815.1"/>
    <property type="molecule type" value="Genomic_DNA"/>
</dbReference>
<dbReference type="SUPFAM" id="SSF50891">
    <property type="entry name" value="Cyclophilin-like"/>
    <property type="match status" value="1"/>
</dbReference>
<gene>
    <name evidence="5" type="ORF">UFOPK3204_00630</name>
</gene>
<protein>
    <submittedName>
        <fullName evidence="5">Unannotated protein</fullName>
    </submittedName>
</protein>
<keyword evidence="1" id="KW-0547">Nucleotide-binding</keyword>
<evidence type="ECO:0000256" key="2">
    <source>
        <dbReference type="ARBA" id="ARBA00022801"/>
    </source>
</evidence>
<accession>A0A6J7A4J3</accession>